<proteinExistence type="predicted"/>
<dbReference type="PANTHER" id="PTHR34144">
    <property type="entry name" value="CHROMOSOME 8, WHOLE GENOME SHOTGUN SEQUENCE"/>
    <property type="match status" value="1"/>
</dbReference>
<dbReference type="Proteomes" id="UP001150907">
    <property type="component" value="Unassembled WGS sequence"/>
</dbReference>
<reference evidence="1" key="1">
    <citation type="submission" date="2022-07" db="EMBL/GenBank/DDBJ databases">
        <title>Phylogenomic reconstructions and comparative analyses of Kickxellomycotina fungi.</title>
        <authorList>
            <person name="Reynolds N.K."/>
            <person name="Stajich J.E."/>
            <person name="Barry K."/>
            <person name="Grigoriev I.V."/>
            <person name="Crous P."/>
            <person name="Smith M.E."/>
        </authorList>
    </citation>
    <scope>NUCLEOTIDE SEQUENCE</scope>
    <source>
        <strain evidence="1">IMI 214461</strain>
    </source>
</reference>
<sequence>MVAQLLALADTLGRRQVFVSIYENGSRDRTKDILGRFNHILDMLGIEHRIVADDAPRPRHSHRIEYMAEIRNRALEPLYQNGAAFGRAVFINDMFFCLTDILELVYQSHAHGAHLTCAEDFEFRHGSLAFYDTWVSRDMLGHAFKSQIYRIADDDTAAVAQLTNRPFQVQCCWNGMAVIDTRVFAGNSALRFRRSTADECSASECSLLCNDMWAHGYRRAVVVPRVKLSYDIATRELLRAPYNFPRDAPFRDSRLQRIAFRPGPKTVYCNPLNGVGARNPDGSASLVALNIGDVSM</sequence>
<name>A0A9W8B936_9FUNG</name>
<accession>A0A9W8B936</accession>
<dbReference type="EMBL" id="JANBQF010000813">
    <property type="protein sequence ID" value="KAJ1998989.1"/>
    <property type="molecule type" value="Genomic_DNA"/>
</dbReference>
<protein>
    <submittedName>
        <fullName evidence="1">Uncharacterized protein</fullName>
    </submittedName>
</protein>
<dbReference type="OrthoDB" id="262547at2759"/>
<dbReference type="PANTHER" id="PTHR34144:SF7">
    <property type="entry name" value="EXPORT PROTEIN (CAP59), PUTATIVE (AFU_ORTHOLOGUE AFUA_7G05020)-RELATED"/>
    <property type="match status" value="1"/>
</dbReference>
<evidence type="ECO:0000313" key="1">
    <source>
        <dbReference type="EMBL" id="KAJ1998989.1"/>
    </source>
</evidence>
<keyword evidence="2" id="KW-1185">Reference proteome</keyword>
<dbReference type="Pfam" id="PF11735">
    <property type="entry name" value="CAP59_mtransfer"/>
    <property type="match status" value="1"/>
</dbReference>
<gene>
    <name evidence="1" type="ORF">H4R26_005243</name>
</gene>
<dbReference type="AlphaFoldDB" id="A0A9W8B936"/>
<evidence type="ECO:0000313" key="2">
    <source>
        <dbReference type="Proteomes" id="UP001150907"/>
    </source>
</evidence>
<organism evidence="1 2">
    <name type="scientific">Coemansia thaxteri</name>
    <dbReference type="NCBI Taxonomy" id="2663907"/>
    <lineage>
        <taxon>Eukaryota</taxon>
        <taxon>Fungi</taxon>
        <taxon>Fungi incertae sedis</taxon>
        <taxon>Zoopagomycota</taxon>
        <taxon>Kickxellomycotina</taxon>
        <taxon>Kickxellomycetes</taxon>
        <taxon>Kickxellales</taxon>
        <taxon>Kickxellaceae</taxon>
        <taxon>Coemansia</taxon>
    </lineage>
</organism>
<comment type="caution">
    <text evidence="1">The sequence shown here is derived from an EMBL/GenBank/DDBJ whole genome shotgun (WGS) entry which is preliminary data.</text>
</comment>
<dbReference type="InterPro" id="IPR021047">
    <property type="entry name" value="Mannosyltransferase_CMT1"/>
</dbReference>